<gene>
    <name evidence="2" type="primary">WBGene00277018</name>
</gene>
<dbReference type="AlphaFoldDB" id="A0A2A6BY36"/>
<feature type="domain" description="CWH43-like N-terminal" evidence="1">
    <location>
        <begin position="40"/>
        <end position="141"/>
    </location>
</feature>
<accession>A0A8R1UTL9</accession>
<dbReference type="OrthoDB" id="191706at2759"/>
<keyword evidence="3" id="KW-1185">Reference proteome</keyword>
<dbReference type="Pfam" id="PF10277">
    <property type="entry name" value="Frag1"/>
    <property type="match status" value="1"/>
</dbReference>
<dbReference type="EnsemblMetazoa" id="PPA38649.1">
    <property type="protein sequence ID" value="PPA38649.1"/>
    <property type="gene ID" value="WBGene00277018"/>
</dbReference>
<evidence type="ECO:0000259" key="1">
    <source>
        <dbReference type="Pfam" id="PF10277"/>
    </source>
</evidence>
<reference evidence="2" key="2">
    <citation type="submission" date="2022-06" db="UniProtKB">
        <authorList>
            <consortium name="EnsemblMetazoa"/>
        </authorList>
    </citation>
    <scope>IDENTIFICATION</scope>
    <source>
        <strain evidence="2">PS312</strain>
    </source>
</reference>
<name>A0A2A6BY36_PRIPA</name>
<evidence type="ECO:0000313" key="2">
    <source>
        <dbReference type="EnsemblMetazoa" id="PPA38649.1"/>
    </source>
</evidence>
<evidence type="ECO:0000313" key="3">
    <source>
        <dbReference type="Proteomes" id="UP000005239"/>
    </source>
</evidence>
<proteinExistence type="predicted"/>
<protein>
    <recommendedName>
        <fullName evidence="1">CWH43-like N-terminal domain-containing protein</fullName>
    </recommendedName>
</protein>
<reference evidence="3" key="1">
    <citation type="journal article" date="2008" name="Nat. Genet.">
        <title>The Pristionchus pacificus genome provides a unique perspective on nematode lifestyle and parasitism.</title>
        <authorList>
            <person name="Dieterich C."/>
            <person name="Clifton S.W."/>
            <person name="Schuster L.N."/>
            <person name="Chinwalla A."/>
            <person name="Delehaunty K."/>
            <person name="Dinkelacker I."/>
            <person name="Fulton L."/>
            <person name="Fulton R."/>
            <person name="Godfrey J."/>
            <person name="Minx P."/>
            <person name="Mitreva M."/>
            <person name="Roeseler W."/>
            <person name="Tian H."/>
            <person name="Witte H."/>
            <person name="Yang S.P."/>
            <person name="Wilson R.K."/>
            <person name="Sommer R.J."/>
        </authorList>
    </citation>
    <scope>NUCLEOTIDE SEQUENCE [LARGE SCALE GENOMIC DNA]</scope>
    <source>
        <strain evidence="3">PS312</strain>
    </source>
</reference>
<sequence length="256" mass="28730">MGTIGSVWIIPFLTSTFGFAAIFIPYYVAVNNGHVPLLVPFIRRNDLWWRRISFSLSITGISGAFLVTSTVSFSVADNLLIHTICAMMAFLLVTLYVWGQVLLSFILSPRMSGPFLNWARFVLALSGTSSLILCEMFINYHIISDEIACFTHTFLPGGYDIPATPNTYSPQFIDLNSPVSFSSLVSSLIFSISVLAPSHNISKCTMVNDHFIFIIPSFYVLRSSIYIRKSTEGPLQKNSSSIHKLAWMLRFRRWGT</sequence>
<dbReference type="Proteomes" id="UP000005239">
    <property type="component" value="Unassembled WGS sequence"/>
</dbReference>
<accession>A0A2A6BY36</accession>
<dbReference type="InterPro" id="IPR019402">
    <property type="entry name" value="CWH43_N"/>
</dbReference>
<organism evidence="2 3">
    <name type="scientific">Pristionchus pacificus</name>
    <name type="common">Parasitic nematode worm</name>
    <dbReference type="NCBI Taxonomy" id="54126"/>
    <lineage>
        <taxon>Eukaryota</taxon>
        <taxon>Metazoa</taxon>
        <taxon>Ecdysozoa</taxon>
        <taxon>Nematoda</taxon>
        <taxon>Chromadorea</taxon>
        <taxon>Rhabditida</taxon>
        <taxon>Rhabditina</taxon>
        <taxon>Diplogasteromorpha</taxon>
        <taxon>Diplogasteroidea</taxon>
        <taxon>Neodiplogasteridae</taxon>
        <taxon>Pristionchus</taxon>
    </lineage>
</organism>